<dbReference type="WBParaSite" id="PSAMB.scaffold5505size11538.g26792.t1">
    <property type="protein sequence ID" value="PSAMB.scaffold5505size11538.g26792.t1"/>
    <property type="gene ID" value="PSAMB.scaffold5505size11538.g26792"/>
</dbReference>
<accession>A0A914WXS2</accession>
<organism evidence="2 3">
    <name type="scientific">Plectus sambesii</name>
    <dbReference type="NCBI Taxonomy" id="2011161"/>
    <lineage>
        <taxon>Eukaryota</taxon>
        <taxon>Metazoa</taxon>
        <taxon>Ecdysozoa</taxon>
        <taxon>Nematoda</taxon>
        <taxon>Chromadorea</taxon>
        <taxon>Plectida</taxon>
        <taxon>Plectina</taxon>
        <taxon>Plectoidea</taxon>
        <taxon>Plectidae</taxon>
        <taxon>Plectus</taxon>
    </lineage>
</organism>
<name>A0A914WXS2_9BILA</name>
<protein>
    <submittedName>
        <fullName evidence="3">Uncharacterized protein</fullName>
    </submittedName>
</protein>
<sequence>MGQILSPRAGRDGVEFVDSPSSSASTRLFAYSLTSRVGCPELAGRTGHDPCVYTFDEFFNKLRVAAWENRPADRPVSDRSLYRRCRVSDPPALPGVDENLARLPIPAPPFSTPPSATPPSSTITTTVALSRIGQKRAIGAGHCAADDDEDDARSMSGSQASISRSVHTFPTVFSVPMWPELGTG</sequence>
<evidence type="ECO:0000313" key="3">
    <source>
        <dbReference type="WBParaSite" id="PSAMB.scaffold5505size11538.g26792.t1"/>
    </source>
</evidence>
<feature type="region of interest" description="Disordered" evidence="1">
    <location>
        <begin position="140"/>
        <end position="163"/>
    </location>
</feature>
<keyword evidence="2" id="KW-1185">Reference proteome</keyword>
<dbReference type="AlphaFoldDB" id="A0A914WXS2"/>
<evidence type="ECO:0000256" key="1">
    <source>
        <dbReference type="SAM" id="MobiDB-lite"/>
    </source>
</evidence>
<dbReference type="Proteomes" id="UP000887566">
    <property type="component" value="Unplaced"/>
</dbReference>
<proteinExistence type="predicted"/>
<feature type="region of interest" description="Disordered" evidence="1">
    <location>
        <begin position="1"/>
        <end position="21"/>
    </location>
</feature>
<evidence type="ECO:0000313" key="2">
    <source>
        <dbReference type="Proteomes" id="UP000887566"/>
    </source>
</evidence>
<reference evidence="3" key="1">
    <citation type="submission" date="2022-11" db="UniProtKB">
        <authorList>
            <consortium name="WormBaseParasite"/>
        </authorList>
    </citation>
    <scope>IDENTIFICATION</scope>
</reference>